<sequence>MLDENLPTFHFRPSSDNPSNTILYFTHQGSDPTPHYVLKRADPSNPAARNKYAAGLTDIASQHIIYAEVLVEPEWSQPTLSAAEIRAQNGAPAPPQPILPDQVTLQLYNPDSQVTIKTKAGSWGKSDSWEFEMPEQSFRAPSASMIDRSTDDPPISDTVPKVVFRWKRDGRLSRDMTCYMVGKSVAGKKSKEPDITIAMFKDKKHESAVTIYEPNLQRVDVEDRKGLDIVLLLGAEVLRDLFLNPRQNVFNLTASPPPMSGRRKNSKPLPPQPTPVAAMSGAIGNKPASPPAQPMNNGAPRPNARQQWEIDNETKRLQAMVAEEQRQAREKERRDAEEAKRISKMLENEEKERRRKEAEVEKETERLRRLYGVPPNATAPNLPPRHQPPPGSTPGSWHLAPAQPPRPLSAGPYQNQGPPGTNAFRPQQVHFAQPQQQAPSPQQQQQQQQQQGGRGKLPNLVSGLLQGPYGNTAASVSNFFHRDRAEEDRRNKIAKKRSVHF</sequence>
<reference evidence="1 2" key="1">
    <citation type="journal article" date="2020" name="Phytopathology">
        <title>Genome Sequence Resources of Colletotrichum truncatum, C. plurivorum, C. musicola, and C. sojae: Four Species Pathogenic to Soybean (Glycine max).</title>
        <authorList>
            <person name="Rogerio F."/>
            <person name="Boufleur T.R."/>
            <person name="Ciampi-Guillardi M."/>
            <person name="Sukno S.A."/>
            <person name="Thon M.R."/>
            <person name="Massola Junior N.S."/>
            <person name="Baroncelli R."/>
        </authorList>
    </citation>
    <scope>NUCLEOTIDE SEQUENCE [LARGE SCALE GENOMIC DNA]</scope>
    <source>
        <strain evidence="1 2">CMES1059</strain>
    </source>
</reference>
<dbReference type="Proteomes" id="UP000805649">
    <property type="component" value="Unassembled WGS sequence"/>
</dbReference>
<keyword evidence="2" id="KW-1185">Reference proteome</keyword>
<accession>A0ACC3YI62</accession>
<protein>
    <submittedName>
        <fullName evidence="1">Uncharacterized protein</fullName>
    </submittedName>
</protein>
<organism evidence="1 2">
    <name type="scientific">Colletotrichum truncatum</name>
    <name type="common">Anthracnose fungus</name>
    <name type="synonym">Colletotrichum capsici</name>
    <dbReference type="NCBI Taxonomy" id="5467"/>
    <lineage>
        <taxon>Eukaryota</taxon>
        <taxon>Fungi</taxon>
        <taxon>Dikarya</taxon>
        <taxon>Ascomycota</taxon>
        <taxon>Pezizomycotina</taxon>
        <taxon>Sordariomycetes</taxon>
        <taxon>Hypocreomycetidae</taxon>
        <taxon>Glomerellales</taxon>
        <taxon>Glomerellaceae</taxon>
        <taxon>Colletotrichum</taxon>
        <taxon>Colletotrichum truncatum species complex</taxon>
    </lineage>
</organism>
<evidence type="ECO:0000313" key="1">
    <source>
        <dbReference type="EMBL" id="KAL0931371.1"/>
    </source>
</evidence>
<proteinExistence type="predicted"/>
<comment type="caution">
    <text evidence="1">The sequence shown here is derived from an EMBL/GenBank/DDBJ whole genome shotgun (WGS) entry which is preliminary data.</text>
</comment>
<dbReference type="EMBL" id="VUJX02000010">
    <property type="protein sequence ID" value="KAL0931371.1"/>
    <property type="molecule type" value="Genomic_DNA"/>
</dbReference>
<evidence type="ECO:0000313" key="2">
    <source>
        <dbReference type="Proteomes" id="UP000805649"/>
    </source>
</evidence>
<name>A0ACC3YI62_COLTU</name>
<gene>
    <name evidence="1" type="ORF">CTRU02_214106</name>
</gene>